<dbReference type="Pfam" id="PF00359">
    <property type="entry name" value="PTS_EIIA_2"/>
    <property type="match status" value="1"/>
</dbReference>
<gene>
    <name evidence="2" type="ORF">AR1Y2_1137</name>
</gene>
<dbReference type="InterPro" id="IPR016152">
    <property type="entry name" value="PTrfase/Anion_transptr"/>
</dbReference>
<dbReference type="InterPro" id="IPR002178">
    <property type="entry name" value="PTS_EIIA_type-2_dom"/>
</dbReference>
<dbReference type="PANTHER" id="PTHR47738:SF3">
    <property type="entry name" value="PHOSPHOTRANSFERASE SYSTEM MANNITOL_FRUCTOSE-SPECIFIC IIA DOMAIN CONTAINING PROTEIN"/>
    <property type="match status" value="1"/>
</dbReference>
<keyword evidence="3" id="KW-1185">Reference proteome</keyword>
<organism evidence="2 3">
    <name type="scientific">Anaerostipes rhamnosivorans</name>
    <dbReference type="NCBI Taxonomy" id="1229621"/>
    <lineage>
        <taxon>Bacteria</taxon>
        <taxon>Bacillati</taxon>
        <taxon>Bacillota</taxon>
        <taxon>Clostridia</taxon>
        <taxon>Lachnospirales</taxon>
        <taxon>Lachnospiraceae</taxon>
        <taxon>Anaerostipes</taxon>
    </lineage>
</organism>
<evidence type="ECO:0000313" key="2">
    <source>
        <dbReference type="EMBL" id="QCP34591.1"/>
    </source>
</evidence>
<dbReference type="RefSeq" id="WP_137328115.1">
    <property type="nucleotide sequence ID" value="NZ_CP040058.1"/>
</dbReference>
<dbReference type="PANTHER" id="PTHR47738">
    <property type="entry name" value="PTS SYSTEM FRUCTOSE-LIKE EIIA COMPONENT-RELATED"/>
    <property type="match status" value="1"/>
</dbReference>
<reference evidence="2 3" key="1">
    <citation type="submission" date="2019-05" db="EMBL/GenBank/DDBJ databases">
        <title>Complete genome sequencing of Anaerostipes rhamnosivorans.</title>
        <authorList>
            <person name="Bui T.P.N."/>
            <person name="de Vos W.M."/>
        </authorList>
    </citation>
    <scope>NUCLEOTIDE SEQUENCE [LARGE SCALE GENOMIC DNA]</scope>
    <source>
        <strain evidence="2 3">1y2</strain>
    </source>
</reference>
<dbReference type="Proteomes" id="UP000298653">
    <property type="component" value="Chromosome"/>
</dbReference>
<dbReference type="InterPro" id="IPR051541">
    <property type="entry name" value="PTS_SugarTrans_NitroReg"/>
</dbReference>
<evidence type="ECO:0000259" key="1">
    <source>
        <dbReference type="PROSITE" id="PS51094"/>
    </source>
</evidence>
<proteinExistence type="predicted"/>
<dbReference type="Gene3D" id="3.40.930.10">
    <property type="entry name" value="Mannitol-specific EII, Chain A"/>
    <property type="match status" value="1"/>
</dbReference>
<accession>A0A4P8ID05</accession>
<evidence type="ECO:0000313" key="3">
    <source>
        <dbReference type="Proteomes" id="UP000298653"/>
    </source>
</evidence>
<dbReference type="AlphaFoldDB" id="A0A4P8ID05"/>
<dbReference type="EMBL" id="CP040058">
    <property type="protein sequence ID" value="QCP34591.1"/>
    <property type="molecule type" value="Genomic_DNA"/>
</dbReference>
<dbReference type="SUPFAM" id="SSF55804">
    <property type="entry name" value="Phoshotransferase/anion transport protein"/>
    <property type="match status" value="1"/>
</dbReference>
<name>A0A4P8ID05_9FIRM</name>
<feature type="domain" description="PTS EIIA type-2" evidence="1">
    <location>
        <begin position="1"/>
        <end position="144"/>
    </location>
</feature>
<dbReference type="CDD" id="cd00211">
    <property type="entry name" value="PTS_IIA_fru"/>
    <property type="match status" value="1"/>
</dbReference>
<dbReference type="OrthoDB" id="370976at2"/>
<dbReference type="PROSITE" id="PS51094">
    <property type="entry name" value="PTS_EIIA_TYPE_2"/>
    <property type="match status" value="1"/>
</dbReference>
<protein>
    <submittedName>
        <fullName evidence="2">PTS system, galactitol-specific IIA component</fullName>
    </submittedName>
</protein>
<sequence length="147" mass="16476">MIENVFVIEGDAGNKEEALMLTFQKLYGEGCVENSFYEGCIQREKKFPTGLETEIPVAIPHTDSIHVKSPAVCVLKLKRPVAFSLMEDDSRQIKVDFVFNMALKSNDDQLGMLNKIIGTVQNGEFLQKAKTMSCEELEAVLGSEWIK</sequence>
<dbReference type="KEGG" id="arf:AR1Y2_1137"/>